<keyword evidence="2" id="KW-0326">Glycosidase</keyword>
<feature type="domain" description="Beta-glucuronidase C-terminal" evidence="4">
    <location>
        <begin position="468"/>
        <end position="578"/>
    </location>
</feature>
<sequence length="676" mass="71479">MSSALPEPEPKPIDKRAFQIYTTLAGQTTTATASASAASATSTAAYSAAILTPPSPPGDQPTSMTWSLWESTDALVDPARGNAKVSVAQKGNFMGFSVELSVANQVLGPSSIELRAPFLNYLQNLRSRTQSGARIRIGGNSQEGSIMYPVDELPGGGAGGSFLEKASSTATTTNTPDVLYTEDLVYAMMNVSSLVNTEWYFGLAFANDTVSGWTNAMEVARFVEDSLGSNLIGFQLANEPDLYAGGRRNSSYDQSTYLSEIDSFFTDESSVDADIPNLNNFALPNICCNWDNNGILDLGLLTQFGSRMNTLSYQHYPENNCDNQPTTQSQVLFPTFLNHTNAATLVQSYVEPATRGIEAGLEVSMMETNTASCSGFSGLSDSFGAALWALDWSLTLAANNFTSALYHVGGRDAYYNPFTAVQTNQSTFRGWSTGPIYYSFLAMAETFGSKNLSQVTDLTGNNSIYFPAYAIYEDNAPTKVTLFNFITDSSGASDYNAVVSIGGKSEGTTTNTLSEVYVRYLYANSTAEQWDITWAGQAAGTGGAWSADGTLSGTVSTVNITCENNQCSIPMKAPSYALVFLTQDALTASSGSVVTDSSSTKSATTFGTTYAANGAGTATVDPAVLSTSNGRSTGNGTLGSTSKGGAANVSGAPERISSITSSWLMMIFSAVAVVYL</sequence>
<accession>A0A0F7SIE4</accession>
<dbReference type="PROSITE" id="PS00659">
    <property type="entry name" value="GLYCOSYL_HYDROL_F5"/>
    <property type="match status" value="1"/>
</dbReference>
<dbReference type="Gene3D" id="2.60.40.1180">
    <property type="entry name" value="Golgi alpha-mannosidase II"/>
    <property type="match status" value="1"/>
</dbReference>
<dbReference type="InterPro" id="IPR013780">
    <property type="entry name" value="Glyco_hydro_b"/>
</dbReference>
<evidence type="ECO:0000256" key="2">
    <source>
        <dbReference type="ARBA" id="ARBA00023295"/>
    </source>
</evidence>
<dbReference type="GO" id="GO:0005975">
    <property type="term" value="P:carbohydrate metabolic process"/>
    <property type="evidence" value="ECO:0007669"/>
    <property type="project" value="InterPro"/>
</dbReference>
<dbReference type="EMBL" id="LN483167">
    <property type="protein sequence ID" value="CDZ97104.1"/>
    <property type="molecule type" value="Genomic_DNA"/>
</dbReference>
<dbReference type="SUPFAM" id="SSF51445">
    <property type="entry name" value="(Trans)glycosidases"/>
    <property type="match status" value="1"/>
</dbReference>
<dbReference type="InterPro" id="IPR018087">
    <property type="entry name" value="Glyco_hydro_5_CS"/>
</dbReference>
<evidence type="ECO:0000256" key="1">
    <source>
        <dbReference type="ARBA" id="ARBA00022801"/>
    </source>
</evidence>
<reference evidence="5" key="1">
    <citation type="submission" date="2014-08" db="EMBL/GenBank/DDBJ databases">
        <authorList>
            <person name="Sharma Rahul"/>
            <person name="Thines Marco"/>
        </authorList>
    </citation>
    <scope>NUCLEOTIDE SEQUENCE</scope>
</reference>
<proteinExistence type="predicted"/>
<name>A0A0F7SIE4_PHARH</name>
<evidence type="ECO:0000259" key="4">
    <source>
        <dbReference type="Pfam" id="PF16862"/>
    </source>
</evidence>
<evidence type="ECO:0000313" key="5">
    <source>
        <dbReference type="EMBL" id="CDZ97104.1"/>
    </source>
</evidence>
<feature type="region of interest" description="Disordered" evidence="3">
    <location>
        <begin position="626"/>
        <end position="649"/>
    </location>
</feature>
<feature type="compositionally biased region" description="Polar residues" evidence="3">
    <location>
        <begin position="626"/>
        <end position="643"/>
    </location>
</feature>
<dbReference type="AlphaFoldDB" id="A0A0F7SIE4"/>
<dbReference type="GO" id="GO:0004553">
    <property type="term" value="F:hydrolase activity, hydrolyzing O-glycosyl compounds"/>
    <property type="evidence" value="ECO:0007669"/>
    <property type="project" value="InterPro"/>
</dbReference>
<dbReference type="InterPro" id="IPR031728">
    <property type="entry name" value="GlcAase_C"/>
</dbReference>
<dbReference type="InterPro" id="IPR052974">
    <property type="entry name" value="GH79_Enzymes"/>
</dbReference>
<dbReference type="PANTHER" id="PTHR36183">
    <property type="entry name" value="BETA-GLUCURONIDASE"/>
    <property type="match status" value="1"/>
</dbReference>
<dbReference type="InterPro" id="IPR017853">
    <property type="entry name" value="GH"/>
</dbReference>
<protein>
    <submittedName>
        <fullName evidence="5">Glycoside hydrolase, superfamily</fullName>
    </submittedName>
</protein>
<keyword evidence="1 5" id="KW-0378">Hydrolase</keyword>
<evidence type="ECO:0000256" key="3">
    <source>
        <dbReference type="SAM" id="MobiDB-lite"/>
    </source>
</evidence>
<dbReference type="PANTHER" id="PTHR36183:SF2">
    <property type="entry name" value="BETA-GLUCURONIDASE C-TERMINAL DOMAIN-CONTAINING PROTEIN"/>
    <property type="match status" value="1"/>
</dbReference>
<dbReference type="Pfam" id="PF16862">
    <property type="entry name" value="Glyco_hydro_79C"/>
    <property type="match status" value="1"/>
</dbReference>
<dbReference type="Gene3D" id="3.20.20.80">
    <property type="entry name" value="Glycosidases"/>
    <property type="match status" value="1"/>
</dbReference>
<organism evidence="5">
    <name type="scientific">Phaffia rhodozyma</name>
    <name type="common">Yeast</name>
    <name type="synonym">Xanthophyllomyces dendrorhous</name>
    <dbReference type="NCBI Taxonomy" id="264483"/>
    <lineage>
        <taxon>Eukaryota</taxon>
        <taxon>Fungi</taxon>
        <taxon>Dikarya</taxon>
        <taxon>Basidiomycota</taxon>
        <taxon>Agaricomycotina</taxon>
        <taxon>Tremellomycetes</taxon>
        <taxon>Cystofilobasidiales</taxon>
        <taxon>Mrakiaceae</taxon>
        <taxon>Phaffia</taxon>
    </lineage>
</organism>